<feature type="compositionally biased region" description="Basic and acidic residues" evidence="6">
    <location>
        <begin position="810"/>
        <end position="855"/>
    </location>
</feature>
<evidence type="ECO:0000256" key="6">
    <source>
        <dbReference type="SAM" id="MobiDB-lite"/>
    </source>
</evidence>
<keyword evidence="8" id="KW-1185">Reference proteome</keyword>
<dbReference type="EMBL" id="RWJN01000283">
    <property type="protein sequence ID" value="TCD63651.1"/>
    <property type="molecule type" value="Genomic_DNA"/>
</dbReference>
<protein>
    <recommendedName>
        <fullName evidence="9">Sds3-like-domain-containing protein</fullName>
    </recommendedName>
</protein>
<feature type="region of interest" description="Disordered" evidence="6">
    <location>
        <begin position="333"/>
        <end position="439"/>
    </location>
</feature>
<feature type="region of interest" description="Disordered" evidence="6">
    <location>
        <begin position="1"/>
        <end position="283"/>
    </location>
</feature>
<feature type="compositionally biased region" description="Basic residues" evidence="6">
    <location>
        <begin position="67"/>
        <end position="76"/>
    </location>
</feature>
<sequence length="1144" mass="123744">MPSSTVSLEPLSSPSPSPPPPEPTTYSSNSNHSGAAAGLDSGSELSELTEDDQENDNPDDEDERPRPSRTRRKKRGGIVPAPMWEWAYKKDPNLRNKPMEEEEEEEQAGPAEAMEEEEDEGHDEDDTPSGHSPDTRPNLPLPDTTGDADDEPEDEDDLPEDEEDVVEDEDSPTATTPIAKPAQDVDPLSDDDEADPVADQEVDDAPSVRPVATAASPDLSDDENEEDDPATADAGIDDEEPQDPDPVVESEDDAEPAAPIVTNGTSAVHTPTPPPAPTTTLKVVTTTTVVGVAKVSEPEPSTTPMDIDEDAPIVEPSPIAAAVAQSSIMAGADIVAQPSPSPASSSASGSPRASPSPSRSPSAEPGSDRELDSKVTNGRASAKVKPAAHKTQTARLTRTRSRRKGKAIDTLDQDGADGRQGPEGDERDLADGEDVDVDSPDLELESDVLPPHRAEALDVLAQIELKFALLREKVYVEKMEGLAWEEALIAEDMHPEMLHLQTELDKRRNKRLDLAARRRDFEVQNVTKRRRLDEDGVWSWWKSARDDLQAEMTSEMNRRRRKLDRERRNFDRPPPTRVIPGPPLVVPATPTVYELVKADPFNAPRSSRSKKHITASQSFVYPQLTSLTPDEIGQDLNLLYQYRNINPYDHPRHAMLPGPMYAHPLGAHPGYDPYGALDGPSGLHRFAPGLPPMHQMPLHGQIPGFLGPSGMGPRIPSHIAPQPLPHNMMMDIDSGGIRRPSSVPGHPNHHFPPPPPPGAINLMRRSISPVSAFPNGKGLPPHGALPPPFSGSRPQGWTAENGPGSSSHVGVKESRRLNGNEYGGFDRDKNRDRFQDMMVQKDRSDRDREERDSHRLQHAPRHITHTHVHAHVHPPGQNAHHHNGPHSHSHHHFHIRHNHHPTSSSGGGDLPPGGLMTNGAGPPAYSPRMREAELQRPRSGAPTELIELATPSMKHGSSVPSYWKGNEDQPMSATDRDRGRAFGPHMSGPPERVVLPPMGMGAGYPPSPRHGPSTAPGSRAPSRRGSFSAMDDAGPRPSSSHSMGPLASGHPPQSASPTAHPPALVNHGFSSGQWYSTAAPQPIQCITYGWKRTIPGPPQSNPSASSTSTLSLFTLPVDQLEAHQPSGHTSANFTTASNAVTLDS</sequence>
<evidence type="ECO:0000256" key="5">
    <source>
        <dbReference type="ARBA" id="ARBA00023242"/>
    </source>
</evidence>
<dbReference type="AlphaFoldDB" id="A0A4R0R7L2"/>
<feature type="compositionally biased region" description="Polar residues" evidence="6">
    <location>
        <begin position="1126"/>
        <end position="1144"/>
    </location>
</feature>
<feature type="compositionally biased region" description="Low complexity" evidence="6">
    <location>
        <begin position="24"/>
        <end position="38"/>
    </location>
</feature>
<feature type="region of interest" description="Disordered" evidence="6">
    <location>
        <begin position="1123"/>
        <end position="1144"/>
    </location>
</feature>
<feature type="compositionally biased region" description="Acidic residues" evidence="6">
    <location>
        <begin position="219"/>
        <end position="255"/>
    </location>
</feature>
<dbReference type="Proteomes" id="UP000292702">
    <property type="component" value="Unassembled WGS sequence"/>
</dbReference>
<dbReference type="SMART" id="SM01401">
    <property type="entry name" value="Sds3"/>
    <property type="match status" value="1"/>
</dbReference>
<keyword evidence="3" id="KW-0805">Transcription regulation</keyword>
<feature type="compositionally biased region" description="Basic and acidic residues" evidence="6">
    <location>
        <begin position="416"/>
        <end position="430"/>
    </location>
</feature>
<feature type="compositionally biased region" description="Basic residues" evidence="6">
    <location>
        <begin position="856"/>
        <end position="872"/>
    </location>
</feature>
<feature type="compositionally biased region" description="Basic and acidic residues" evidence="6">
    <location>
        <begin position="87"/>
        <end position="99"/>
    </location>
</feature>
<dbReference type="Pfam" id="PF08598">
    <property type="entry name" value="Sds3"/>
    <property type="match status" value="1"/>
</dbReference>
<reference evidence="7 8" key="1">
    <citation type="submission" date="2018-11" db="EMBL/GenBank/DDBJ databases">
        <title>Genome assembly of Steccherinum ochraceum LE-BIN_3174, the white-rot fungus of the Steccherinaceae family (The Residual Polyporoid clade, Polyporales, Basidiomycota).</title>
        <authorList>
            <person name="Fedorova T.V."/>
            <person name="Glazunova O.A."/>
            <person name="Landesman E.O."/>
            <person name="Moiseenko K.V."/>
            <person name="Psurtseva N.V."/>
            <person name="Savinova O.S."/>
            <person name="Shakhova N.V."/>
            <person name="Tyazhelova T.V."/>
            <person name="Vasina D.V."/>
        </authorList>
    </citation>
    <scope>NUCLEOTIDE SEQUENCE [LARGE SCALE GENOMIC DNA]</scope>
    <source>
        <strain evidence="7 8">LE-BIN_3174</strain>
    </source>
</reference>
<feature type="region of interest" description="Disordered" evidence="6">
    <location>
        <begin position="552"/>
        <end position="583"/>
    </location>
</feature>
<dbReference type="GO" id="GO:0010468">
    <property type="term" value="P:regulation of gene expression"/>
    <property type="evidence" value="ECO:0007669"/>
    <property type="project" value="UniProtKB-ARBA"/>
</dbReference>
<organism evidence="7 8">
    <name type="scientific">Steccherinum ochraceum</name>
    <dbReference type="NCBI Taxonomy" id="92696"/>
    <lineage>
        <taxon>Eukaryota</taxon>
        <taxon>Fungi</taxon>
        <taxon>Dikarya</taxon>
        <taxon>Basidiomycota</taxon>
        <taxon>Agaricomycotina</taxon>
        <taxon>Agaricomycetes</taxon>
        <taxon>Polyporales</taxon>
        <taxon>Steccherinaceae</taxon>
        <taxon>Steccherinum</taxon>
    </lineage>
</organism>
<evidence type="ECO:0000256" key="4">
    <source>
        <dbReference type="ARBA" id="ARBA00023163"/>
    </source>
</evidence>
<keyword evidence="4" id="KW-0804">Transcription</keyword>
<feature type="compositionally biased region" description="Pro residues" evidence="6">
    <location>
        <begin position="13"/>
        <end position="23"/>
    </location>
</feature>
<dbReference type="PANTHER" id="PTHR21964">
    <property type="entry name" value="BREAST CANCER METASTASIS-SUPPRESSOR 1"/>
    <property type="match status" value="1"/>
</dbReference>
<feature type="compositionally biased region" description="Acidic residues" evidence="6">
    <location>
        <begin position="100"/>
        <end position="127"/>
    </location>
</feature>
<keyword evidence="2" id="KW-0678">Repressor</keyword>
<dbReference type="OrthoDB" id="20886at2759"/>
<feature type="region of interest" description="Disordered" evidence="6">
    <location>
        <begin position="952"/>
        <end position="1065"/>
    </location>
</feature>
<name>A0A4R0R7L2_9APHY</name>
<feature type="compositionally biased region" description="Low complexity" evidence="6">
    <location>
        <begin position="1"/>
        <end position="12"/>
    </location>
</feature>
<comment type="caution">
    <text evidence="7">The sequence shown here is derived from an EMBL/GenBank/DDBJ whole genome shotgun (WGS) entry which is preliminary data.</text>
</comment>
<feature type="compositionally biased region" description="Low complexity" evidence="6">
    <location>
        <begin position="342"/>
        <end position="365"/>
    </location>
</feature>
<feature type="compositionally biased region" description="Acidic residues" evidence="6">
    <location>
        <begin position="47"/>
        <end position="62"/>
    </location>
</feature>
<comment type="subcellular location">
    <subcellularLocation>
        <location evidence="1">Nucleus</location>
    </subcellularLocation>
</comment>
<evidence type="ECO:0000313" key="8">
    <source>
        <dbReference type="Proteomes" id="UP000292702"/>
    </source>
</evidence>
<accession>A0A4R0R7L2</accession>
<feature type="compositionally biased region" description="Acidic residues" evidence="6">
    <location>
        <begin position="187"/>
        <end position="204"/>
    </location>
</feature>
<evidence type="ECO:0000256" key="1">
    <source>
        <dbReference type="ARBA" id="ARBA00004123"/>
    </source>
</evidence>
<feature type="region of interest" description="Disordered" evidence="6">
    <location>
        <begin position="772"/>
        <end position="940"/>
    </location>
</feature>
<dbReference type="STRING" id="92696.A0A4R0R7L2"/>
<dbReference type="InterPro" id="IPR013907">
    <property type="entry name" value="Sds3"/>
</dbReference>
<proteinExistence type="predicted"/>
<evidence type="ECO:0000256" key="3">
    <source>
        <dbReference type="ARBA" id="ARBA00023015"/>
    </source>
</evidence>
<keyword evidence="5" id="KW-0539">Nucleus</keyword>
<evidence type="ECO:0000256" key="2">
    <source>
        <dbReference type="ARBA" id="ARBA00022491"/>
    </source>
</evidence>
<feature type="compositionally biased region" description="Basic residues" evidence="6">
    <location>
        <begin position="879"/>
        <end position="900"/>
    </location>
</feature>
<feature type="compositionally biased region" description="Pro residues" evidence="6">
    <location>
        <begin position="572"/>
        <end position="583"/>
    </location>
</feature>
<feature type="compositionally biased region" description="Acidic residues" evidence="6">
    <location>
        <begin position="146"/>
        <end position="171"/>
    </location>
</feature>
<dbReference type="GO" id="GO:0005654">
    <property type="term" value="C:nucleoplasm"/>
    <property type="evidence" value="ECO:0007669"/>
    <property type="project" value="UniProtKB-ARBA"/>
</dbReference>
<evidence type="ECO:0008006" key="9">
    <source>
        <dbReference type="Google" id="ProtNLM"/>
    </source>
</evidence>
<evidence type="ECO:0000313" key="7">
    <source>
        <dbReference type="EMBL" id="TCD63651.1"/>
    </source>
</evidence>
<gene>
    <name evidence="7" type="ORF">EIP91_005131</name>
</gene>